<dbReference type="AlphaFoldDB" id="A0A2B7XR77"/>
<feature type="compositionally biased region" description="Low complexity" evidence="3">
    <location>
        <begin position="86"/>
        <end position="97"/>
    </location>
</feature>
<keyword evidence="1" id="KW-0433">Leucine-rich repeat</keyword>
<dbReference type="SMART" id="SM00369">
    <property type="entry name" value="LRR_TYP"/>
    <property type="match status" value="9"/>
</dbReference>
<feature type="compositionally biased region" description="Polar residues" evidence="3">
    <location>
        <begin position="271"/>
        <end position="307"/>
    </location>
</feature>
<proteinExistence type="predicted"/>
<protein>
    <recommendedName>
        <fullName evidence="6">Leucine-rich repeat-containing protein 40</fullName>
    </recommendedName>
</protein>
<dbReference type="InterPro" id="IPR001611">
    <property type="entry name" value="Leu-rich_rpt"/>
</dbReference>
<dbReference type="InterPro" id="IPR050216">
    <property type="entry name" value="LRR_domain-containing"/>
</dbReference>
<dbReference type="PROSITE" id="PS51450">
    <property type="entry name" value="LRR"/>
    <property type="match status" value="3"/>
</dbReference>
<reference evidence="4 5" key="1">
    <citation type="submission" date="2017-10" db="EMBL/GenBank/DDBJ databases">
        <title>Comparative genomics in systemic dimorphic fungi from Ajellomycetaceae.</title>
        <authorList>
            <person name="Munoz J.F."/>
            <person name="Mcewen J.G."/>
            <person name="Clay O.K."/>
            <person name="Cuomo C.A."/>
        </authorList>
    </citation>
    <scope>NUCLEOTIDE SEQUENCE [LARGE SCALE GENOMIC DNA]</scope>
    <source>
        <strain evidence="4 5">UAMH7299</strain>
    </source>
</reference>
<evidence type="ECO:0008006" key="6">
    <source>
        <dbReference type="Google" id="ProtNLM"/>
    </source>
</evidence>
<keyword evidence="2" id="KW-0677">Repeat</keyword>
<dbReference type="PANTHER" id="PTHR48051">
    <property type="match status" value="1"/>
</dbReference>
<dbReference type="Pfam" id="PF13855">
    <property type="entry name" value="LRR_8"/>
    <property type="match status" value="1"/>
</dbReference>
<dbReference type="SUPFAM" id="SSF52058">
    <property type="entry name" value="L domain-like"/>
    <property type="match status" value="2"/>
</dbReference>
<evidence type="ECO:0000256" key="3">
    <source>
        <dbReference type="SAM" id="MobiDB-lite"/>
    </source>
</evidence>
<feature type="compositionally biased region" description="Low complexity" evidence="3">
    <location>
        <begin position="163"/>
        <end position="180"/>
    </location>
</feature>
<dbReference type="InterPro" id="IPR003591">
    <property type="entry name" value="Leu-rich_rpt_typical-subtyp"/>
</dbReference>
<dbReference type="Proteomes" id="UP000224634">
    <property type="component" value="Unassembled WGS sequence"/>
</dbReference>
<dbReference type="STRING" id="1447883.A0A2B7XR77"/>
<accession>A0A2B7XR77</accession>
<feature type="compositionally biased region" description="Low complexity" evidence="3">
    <location>
        <begin position="320"/>
        <end position="330"/>
    </location>
</feature>
<dbReference type="PANTHER" id="PTHR48051:SF1">
    <property type="entry name" value="RAS SUPPRESSOR PROTEIN 1"/>
    <property type="match status" value="1"/>
</dbReference>
<dbReference type="SMART" id="SM00364">
    <property type="entry name" value="LRR_BAC"/>
    <property type="match status" value="7"/>
</dbReference>
<dbReference type="Gene3D" id="3.80.10.10">
    <property type="entry name" value="Ribonuclease Inhibitor"/>
    <property type="match status" value="4"/>
</dbReference>
<feature type="compositionally biased region" description="Polar residues" evidence="3">
    <location>
        <begin position="105"/>
        <end position="131"/>
    </location>
</feature>
<dbReference type="OrthoDB" id="676979at2759"/>
<evidence type="ECO:0000256" key="1">
    <source>
        <dbReference type="ARBA" id="ARBA00022614"/>
    </source>
</evidence>
<keyword evidence="5" id="KW-1185">Reference proteome</keyword>
<sequence length="1013" mass="110642">MDRPSAARQHSTGIPRLVSRLPLPTNTPSRSVRPSPSRERLQADPGLNISRLRRPSQEVFKKPYPRPASPSKPTGIPYGHNRESTRSWSTSDRSTVSAGAPESEINGSETSSDIVSTGAPSPGLQTPSLSDRTIETLSKIPPSPSPSRKTSPFFPMETPLSPPAHSASVRAPRSSRPPSRQESGYAPALPGVPSSQSSAGIRSPSAPAVPRTLNKRASNLFRDSPTKHAVANSNRTPRRNDAYGEADDISPLKPDHSTPVTPRTSFYGGSKSLSVRTKTVRKSVSQVFTENTSHNNQSQTPSGLSVSKTRKITTPKAPCTSDTSLSDSTTQQRESRNASKSSSALRETIAKAKAAKRAARESNSKNGFSDPFDAIDTRDPFGQGGSTEVSKGVLRSRTKTARTSGHLNIAALGLKEIPNEVLTMYDFDPNSNEEWYGSVDLVKFIAADNEFESLPDDAFPDISMEDLEMEENPNAGQFGGLEILDLHGNMLTSLPLGLRKLHQLHSLNLSNNRLTMDSLEVITQIEHLTDLKLANNNLEGGLTAGIGSLNRLEILDLRNNALTKLPDTLSSLVSLRLLNVAENQLSSLPSDAFRSLRLVELNAQKNRLKGHLFPTSINRLETLQVLDIANNSLEALSATDDLSLPNLQQLLIDGNRMKKLPNVYSWQSLISLTAANNDISEIPEGLSELTRVKVIDFTANSLTKLDVRIGLMDSLTSFRIANNPLREPRFLSLDTEELKRDLRNRCEPEVQANEETDGSVQTEFTLAPESPSASHAWRIKSGGVLDLSSADFDDLDPSELETALSSSSYEMRCLYLHHNRFLRIPVSGLSLIAHSLTDLDLSHNPLDSSDLITTSLSLPHLQNLTLSSTGLKSLEPLQAYLSAPALTFLDVSNNRLSGPLPFVRYSYPNLITFLASDNQIDSLEFDAVQGLQVLDVSNNNVDALPPRLGLLGGESSSNRGPGLRRFEVAGNSFRVPRWQVVAKGTEAILEWLKNRITDEELKEWSVDAREEST</sequence>
<dbReference type="InterPro" id="IPR032675">
    <property type="entry name" value="LRR_dom_sf"/>
</dbReference>
<evidence type="ECO:0000313" key="5">
    <source>
        <dbReference type="Proteomes" id="UP000224634"/>
    </source>
</evidence>
<gene>
    <name evidence="4" type="ORF">AJ80_07129</name>
</gene>
<comment type="caution">
    <text evidence="4">The sequence shown here is derived from an EMBL/GenBank/DDBJ whole genome shotgun (WGS) entry which is preliminary data.</text>
</comment>
<evidence type="ECO:0000256" key="2">
    <source>
        <dbReference type="ARBA" id="ARBA00022737"/>
    </source>
</evidence>
<feature type="region of interest" description="Disordered" evidence="3">
    <location>
        <begin position="1"/>
        <end position="398"/>
    </location>
</feature>
<name>A0A2B7XR77_POLH7</name>
<dbReference type="EMBL" id="PDNA01000132">
    <property type="protein sequence ID" value="PGH11449.1"/>
    <property type="molecule type" value="Genomic_DNA"/>
</dbReference>
<dbReference type="GO" id="GO:0005737">
    <property type="term" value="C:cytoplasm"/>
    <property type="evidence" value="ECO:0007669"/>
    <property type="project" value="TreeGrafter"/>
</dbReference>
<organism evidence="4 5">
    <name type="scientific">Polytolypa hystricis (strain UAMH7299)</name>
    <dbReference type="NCBI Taxonomy" id="1447883"/>
    <lineage>
        <taxon>Eukaryota</taxon>
        <taxon>Fungi</taxon>
        <taxon>Dikarya</taxon>
        <taxon>Ascomycota</taxon>
        <taxon>Pezizomycotina</taxon>
        <taxon>Eurotiomycetes</taxon>
        <taxon>Eurotiomycetidae</taxon>
        <taxon>Onygenales</taxon>
        <taxon>Onygenales incertae sedis</taxon>
        <taxon>Polytolypa</taxon>
    </lineage>
</organism>
<feature type="compositionally biased region" description="Low complexity" evidence="3">
    <location>
        <begin position="146"/>
        <end position="155"/>
    </location>
</feature>
<evidence type="ECO:0000313" key="4">
    <source>
        <dbReference type="EMBL" id="PGH11449.1"/>
    </source>
</evidence>